<evidence type="ECO:0000313" key="9">
    <source>
        <dbReference type="Proteomes" id="UP000024635"/>
    </source>
</evidence>
<keyword evidence="4 6" id="KW-0472">Membrane</keyword>
<dbReference type="STRING" id="53326.A0A016SYE4"/>
<dbReference type="PANTHER" id="PTHR22950:SF217">
    <property type="entry name" value="AMINO ACID TRANSPORTER TRANSMEMBRANE DOMAIN-CONTAINING PROTEIN"/>
    <property type="match status" value="1"/>
</dbReference>
<gene>
    <name evidence="8" type="primary">Acey_s0156.g3136</name>
    <name evidence="8" type="ORF">Y032_0156g3136</name>
</gene>
<reference evidence="9" key="1">
    <citation type="journal article" date="2015" name="Nat. Genet.">
        <title>The genome and transcriptome of the zoonotic hookworm Ancylostoma ceylanicum identify infection-specific gene families.</title>
        <authorList>
            <person name="Schwarz E.M."/>
            <person name="Hu Y."/>
            <person name="Antoshechkin I."/>
            <person name="Miller M.M."/>
            <person name="Sternberg P.W."/>
            <person name="Aroian R.V."/>
        </authorList>
    </citation>
    <scope>NUCLEOTIDE SEQUENCE</scope>
    <source>
        <strain evidence="9">HY135</strain>
    </source>
</reference>
<feature type="transmembrane region" description="Helical" evidence="6">
    <location>
        <begin position="443"/>
        <end position="466"/>
    </location>
</feature>
<dbReference type="GO" id="GO:0005774">
    <property type="term" value="C:vacuolar membrane"/>
    <property type="evidence" value="ECO:0007669"/>
    <property type="project" value="TreeGrafter"/>
</dbReference>
<feature type="transmembrane region" description="Helical" evidence="6">
    <location>
        <begin position="248"/>
        <end position="270"/>
    </location>
</feature>
<evidence type="ECO:0000313" key="8">
    <source>
        <dbReference type="EMBL" id="EYB95768.1"/>
    </source>
</evidence>
<feature type="transmembrane region" description="Helical" evidence="6">
    <location>
        <begin position="7"/>
        <end position="27"/>
    </location>
</feature>
<dbReference type="AlphaFoldDB" id="A0A016SYE4"/>
<dbReference type="GO" id="GO:0015179">
    <property type="term" value="F:L-amino acid transmembrane transporter activity"/>
    <property type="evidence" value="ECO:0007669"/>
    <property type="project" value="TreeGrafter"/>
</dbReference>
<feature type="transmembrane region" description="Helical" evidence="6">
    <location>
        <begin position="337"/>
        <end position="359"/>
    </location>
</feature>
<evidence type="ECO:0000256" key="1">
    <source>
        <dbReference type="ARBA" id="ARBA00004141"/>
    </source>
</evidence>
<comment type="caution">
    <text evidence="8">The sequence shown here is derived from an EMBL/GenBank/DDBJ whole genome shotgun (WGS) entry which is preliminary data.</text>
</comment>
<organism evidence="8 9">
    <name type="scientific">Ancylostoma ceylanicum</name>
    <dbReference type="NCBI Taxonomy" id="53326"/>
    <lineage>
        <taxon>Eukaryota</taxon>
        <taxon>Metazoa</taxon>
        <taxon>Ecdysozoa</taxon>
        <taxon>Nematoda</taxon>
        <taxon>Chromadorea</taxon>
        <taxon>Rhabditida</taxon>
        <taxon>Rhabditina</taxon>
        <taxon>Rhabditomorpha</taxon>
        <taxon>Strongyloidea</taxon>
        <taxon>Ancylostomatidae</taxon>
        <taxon>Ancylostomatinae</taxon>
        <taxon>Ancylostoma</taxon>
    </lineage>
</organism>
<feature type="transmembrane region" description="Helical" evidence="6">
    <location>
        <begin position="155"/>
        <end position="176"/>
    </location>
</feature>
<feature type="transmembrane region" description="Helical" evidence="6">
    <location>
        <begin position="406"/>
        <end position="431"/>
    </location>
</feature>
<dbReference type="Pfam" id="PF01490">
    <property type="entry name" value="Aa_trans"/>
    <property type="match status" value="2"/>
</dbReference>
<evidence type="ECO:0000256" key="2">
    <source>
        <dbReference type="ARBA" id="ARBA00022692"/>
    </source>
</evidence>
<dbReference type="OrthoDB" id="1684102at2759"/>
<proteinExistence type="predicted"/>
<feature type="domain" description="Amino acid transporter transmembrane" evidence="7">
    <location>
        <begin position="125"/>
        <end position="467"/>
    </location>
</feature>
<feature type="domain" description="Amino acid transporter transmembrane" evidence="7">
    <location>
        <begin position="6"/>
        <end position="63"/>
    </location>
</feature>
<feature type="transmembrane region" description="Helical" evidence="6">
    <location>
        <begin position="33"/>
        <end position="54"/>
    </location>
</feature>
<protein>
    <recommendedName>
        <fullName evidence="7">Amino acid transporter transmembrane domain-containing protein</fullName>
    </recommendedName>
</protein>
<comment type="subcellular location">
    <subcellularLocation>
        <location evidence="1">Membrane</location>
        <topology evidence="1">Multi-pass membrane protein</topology>
    </subcellularLocation>
</comment>
<feature type="transmembrane region" description="Helical" evidence="6">
    <location>
        <begin position="196"/>
        <end position="215"/>
    </location>
</feature>
<dbReference type="EMBL" id="JARK01001492">
    <property type="protein sequence ID" value="EYB95768.1"/>
    <property type="molecule type" value="Genomic_DNA"/>
</dbReference>
<feature type="transmembrane region" description="Helical" evidence="6">
    <location>
        <begin position="380"/>
        <end position="400"/>
    </location>
</feature>
<keyword evidence="3 6" id="KW-1133">Transmembrane helix</keyword>
<name>A0A016SYE4_9BILA</name>
<dbReference type="Proteomes" id="UP000024635">
    <property type="component" value="Unassembled WGS sequence"/>
</dbReference>
<evidence type="ECO:0000256" key="4">
    <source>
        <dbReference type="ARBA" id="ARBA00023136"/>
    </source>
</evidence>
<evidence type="ECO:0000256" key="3">
    <source>
        <dbReference type="ARBA" id="ARBA00022989"/>
    </source>
</evidence>
<keyword evidence="2 6" id="KW-0812">Transmembrane</keyword>
<dbReference type="PANTHER" id="PTHR22950">
    <property type="entry name" value="AMINO ACID TRANSPORTER"/>
    <property type="match status" value="1"/>
</dbReference>
<dbReference type="InterPro" id="IPR013057">
    <property type="entry name" value="AA_transpt_TM"/>
</dbReference>
<evidence type="ECO:0000256" key="6">
    <source>
        <dbReference type="SAM" id="Phobius"/>
    </source>
</evidence>
<feature type="transmembrane region" description="Helical" evidence="6">
    <location>
        <begin position="222"/>
        <end position="242"/>
    </location>
</feature>
<evidence type="ECO:0000256" key="5">
    <source>
        <dbReference type="SAM" id="MobiDB-lite"/>
    </source>
</evidence>
<evidence type="ECO:0000259" key="7">
    <source>
        <dbReference type="Pfam" id="PF01490"/>
    </source>
</evidence>
<feature type="transmembrane region" description="Helical" evidence="6">
    <location>
        <begin position="290"/>
        <end position="317"/>
    </location>
</feature>
<accession>A0A016SYE4</accession>
<sequence length="478" mass="53205">MIRSSYALINLIKAMCGVGVFALPVAFQQAGLWMGVVLAFTLGVVNAHSMIKLVKCSQHLSKKKQLAEDPNKSAVNAIPMTSPSEKSRHTVSDSSASDSESRAFQSGTASGKEEEAEEKFVKLQRVALNYGNMAEEAFATRKTEWLKKLAKPTKFAVNLCIIGLQLGICSAFYIFVVDHVKEIIDYLFTMDLSRDMLFLAILPFFILIATVRSLVVLSWIGFFGNILVITAIAIIVGQMLFMEHVPMSYLPAVTSIEGVTLAAGSVIYAYSAQGVVLPLENKMRKPQDMLGFFGVISISVAFIFAVYVITGFLGYLTYGDHLKGSITLNLTNSPLDFSVKGMLLLMTYCGYLIQHYPVVEMLWPYVQRRFGGDNECTNLMLDYALRYTVVVMSFALAYAIPNFKDIIPFVGITTGMMLALFFPPLLETVVFLERWRRGSTVMLIYNVTLNIFYIILGVIFVLVGIYSNYRVLSDPNRQ</sequence>
<keyword evidence="9" id="KW-1185">Reference proteome</keyword>
<feature type="compositionally biased region" description="Low complexity" evidence="5">
    <location>
        <begin position="92"/>
        <end position="106"/>
    </location>
</feature>
<feature type="region of interest" description="Disordered" evidence="5">
    <location>
        <begin position="67"/>
        <end position="116"/>
    </location>
</feature>